<dbReference type="SUPFAM" id="SSF50249">
    <property type="entry name" value="Nucleic acid-binding proteins"/>
    <property type="match status" value="1"/>
</dbReference>
<reference evidence="4" key="1">
    <citation type="journal article" date="2019" name="Int. J. Syst. Evol. Microbiol.">
        <title>The Global Catalogue of Microorganisms (GCM) 10K type strain sequencing project: providing services to taxonomists for standard genome sequencing and annotation.</title>
        <authorList>
            <consortium name="The Broad Institute Genomics Platform"/>
            <consortium name="The Broad Institute Genome Sequencing Center for Infectious Disease"/>
            <person name="Wu L."/>
            <person name="Ma J."/>
        </authorList>
    </citation>
    <scope>NUCLEOTIDE SEQUENCE [LARGE SCALE GENOMIC DNA]</scope>
    <source>
        <strain evidence="4">CCM 7526</strain>
    </source>
</reference>
<dbReference type="Proteomes" id="UP001597183">
    <property type="component" value="Unassembled WGS sequence"/>
</dbReference>
<dbReference type="Pfam" id="PF18614">
    <property type="entry name" value="RNase_II_C_S1"/>
    <property type="match status" value="1"/>
</dbReference>
<feature type="region of interest" description="Disordered" evidence="1">
    <location>
        <begin position="326"/>
        <end position="395"/>
    </location>
</feature>
<evidence type="ECO:0000313" key="3">
    <source>
        <dbReference type="EMBL" id="MFD1366897.1"/>
    </source>
</evidence>
<feature type="domain" description="RNB" evidence="2">
    <location>
        <begin position="45"/>
        <end position="430"/>
    </location>
</feature>
<dbReference type="SMART" id="SM00955">
    <property type="entry name" value="RNB"/>
    <property type="match status" value="1"/>
</dbReference>
<dbReference type="PANTHER" id="PTHR23355:SF42">
    <property type="entry name" value="RIBONUCLEASE II, CHLOROPLASTIC_MITOCHONDRIAL"/>
    <property type="match status" value="1"/>
</dbReference>
<accession>A0ABW4A9R4</accession>
<dbReference type="InterPro" id="IPR050180">
    <property type="entry name" value="RNR_Ribonuclease"/>
</dbReference>
<dbReference type="InterPro" id="IPR001900">
    <property type="entry name" value="RNase_II/R"/>
</dbReference>
<name>A0ABW4A9R4_9ACTN</name>
<comment type="caution">
    <text evidence="3">The sequence shown here is derived from an EMBL/GenBank/DDBJ whole genome shotgun (WGS) entry which is preliminary data.</text>
</comment>
<organism evidence="3 4">
    <name type="scientific">Actinoplanes sichuanensis</name>
    <dbReference type="NCBI Taxonomy" id="512349"/>
    <lineage>
        <taxon>Bacteria</taxon>
        <taxon>Bacillati</taxon>
        <taxon>Actinomycetota</taxon>
        <taxon>Actinomycetes</taxon>
        <taxon>Micromonosporales</taxon>
        <taxon>Micromonosporaceae</taxon>
        <taxon>Actinoplanes</taxon>
    </lineage>
</organism>
<dbReference type="RefSeq" id="WP_317787867.1">
    <property type="nucleotide sequence ID" value="NZ_AP028461.1"/>
</dbReference>
<dbReference type="Pfam" id="PF00773">
    <property type="entry name" value="RNB"/>
    <property type="match status" value="1"/>
</dbReference>
<dbReference type="InterPro" id="IPR040596">
    <property type="entry name" value="RNase_II_C_S1"/>
</dbReference>
<dbReference type="EMBL" id="JBHTMK010000019">
    <property type="protein sequence ID" value="MFD1366897.1"/>
    <property type="molecule type" value="Genomic_DNA"/>
</dbReference>
<evidence type="ECO:0000313" key="4">
    <source>
        <dbReference type="Proteomes" id="UP001597183"/>
    </source>
</evidence>
<gene>
    <name evidence="3" type="ORF">ACFQ5G_16215</name>
</gene>
<proteinExistence type="predicted"/>
<dbReference type="InterPro" id="IPR012340">
    <property type="entry name" value="NA-bd_OB-fold"/>
</dbReference>
<evidence type="ECO:0000259" key="2">
    <source>
        <dbReference type="SMART" id="SM00955"/>
    </source>
</evidence>
<feature type="compositionally biased region" description="Gly residues" evidence="1">
    <location>
        <begin position="353"/>
        <end position="367"/>
    </location>
</feature>
<feature type="compositionally biased region" description="Gly residues" evidence="1">
    <location>
        <begin position="374"/>
        <end position="389"/>
    </location>
</feature>
<sequence length="539" mass="55816">MPIKRVVAPQIDFSALRRELGLPEVFPAAVLAEAGTAARDTVMPETDRTGIEFVTIDPASSRDLDQAMHLSRRAGGGYRVHYAIADVASYVRPGGPLEAESWVRGQTVYLPDGRVPLHPPVLSEDAVSLLPGGDRAAVVWTIDLDADGDTVDVRVERGRVRSRAKLDYAGVQRQIDSGTAPEMLTLLPEIGGLLARRAADRGAVNLPLPSQEVERDSGGWRLVLRAPLAIEEHNAQISLLTGMAAAQIMLDGGVGLLRTMPRPKAEAVEKLRAAAGPLGIRWPDGAQVGAVIAAVDPADPRGAAFLDQAAELLRGAAYTAFGVAAPADSGRGADTGPAPSDGQSRGPAEGGRDGGPADGGRGGGPADGGREGGRGGGSATGGQDGGDGILGVPADAGHGGVGAPYAHVTAPLRRLADRYATEVCLSRYAGREIPEWVLSALPRLPKTMSSTDRVAGAADRGAIDLAEAVLLQGRVGEVFEAAVLDRDEANGKRPAGGTIALDEPAVRAKCLGDLPLGERVPVRLTAADPISRTVRFERA</sequence>
<protein>
    <submittedName>
        <fullName evidence="3">RNB domain-containing ribonuclease</fullName>
    </submittedName>
</protein>
<keyword evidence="4" id="KW-1185">Reference proteome</keyword>
<evidence type="ECO:0000256" key="1">
    <source>
        <dbReference type="SAM" id="MobiDB-lite"/>
    </source>
</evidence>
<dbReference type="PANTHER" id="PTHR23355">
    <property type="entry name" value="RIBONUCLEASE"/>
    <property type="match status" value="1"/>
</dbReference>